<evidence type="ECO:0000259" key="4">
    <source>
        <dbReference type="PROSITE" id="PS50075"/>
    </source>
</evidence>
<proteinExistence type="predicted"/>
<dbReference type="InterPro" id="IPR009081">
    <property type="entry name" value="PP-bd_ACP"/>
</dbReference>
<keyword evidence="3" id="KW-0597">Phosphoprotein</keyword>
<dbReference type="Pfam" id="PF00550">
    <property type="entry name" value="PP-binding"/>
    <property type="match status" value="1"/>
</dbReference>
<dbReference type="SUPFAM" id="SSF56801">
    <property type="entry name" value="Acetyl-CoA synthetase-like"/>
    <property type="match status" value="1"/>
</dbReference>
<sequence>REAVVLALDTPSGKQLAGYLVSEVAGQGDEQQAQLRESLKSHLKAQLPDYMVPTHLILLTSMPLTANGKLDRRALPAPDPELNRQHYIAPVSELEQQLAAIWCAVLNVEKVGVNDNFFELGGDSILSIQVVSRARQAGIHFSPRDLFQHQTVQTLAAVATTQELIQAEQGLLEGASALTPIQHWFFDTPIPERQHWNQSLVLEPVSALDPRILEQALRAVL</sequence>
<dbReference type="InterPro" id="IPR023213">
    <property type="entry name" value="CAT-like_dom_sf"/>
</dbReference>
<dbReference type="InterPro" id="IPR020806">
    <property type="entry name" value="PKS_PP-bd"/>
</dbReference>
<dbReference type="PROSITE" id="PS00012">
    <property type="entry name" value="PHOSPHOPANTETHEINE"/>
    <property type="match status" value="1"/>
</dbReference>
<dbReference type="GO" id="GO:0031177">
    <property type="term" value="F:phosphopantetheine binding"/>
    <property type="evidence" value="ECO:0007669"/>
    <property type="project" value="InterPro"/>
</dbReference>
<dbReference type="InterPro" id="IPR036736">
    <property type="entry name" value="ACP-like_sf"/>
</dbReference>
<evidence type="ECO:0000256" key="1">
    <source>
        <dbReference type="ARBA" id="ARBA00001957"/>
    </source>
</evidence>
<name>S6VKI6_PSESF</name>
<protein>
    <submittedName>
        <fullName evidence="5">Peptide synthase</fullName>
    </submittedName>
</protein>
<dbReference type="Pfam" id="PF13193">
    <property type="entry name" value="AMP-binding_C"/>
    <property type="match status" value="1"/>
</dbReference>
<evidence type="ECO:0000256" key="3">
    <source>
        <dbReference type="ARBA" id="ARBA00022553"/>
    </source>
</evidence>
<gene>
    <name evidence="5" type="ORF">A244_15799</name>
</gene>
<dbReference type="PANTHER" id="PTHR45398">
    <property type="match status" value="1"/>
</dbReference>
<dbReference type="InterPro" id="IPR006162">
    <property type="entry name" value="Ppantetheine_attach_site"/>
</dbReference>
<evidence type="ECO:0000256" key="2">
    <source>
        <dbReference type="ARBA" id="ARBA00022450"/>
    </source>
</evidence>
<dbReference type="PANTHER" id="PTHR45398:SF1">
    <property type="entry name" value="ENZYME, PUTATIVE (JCVI)-RELATED"/>
    <property type="match status" value="1"/>
</dbReference>
<comment type="caution">
    <text evidence="5">The sequence shown here is derived from an EMBL/GenBank/DDBJ whole genome shotgun (WGS) entry which is preliminary data.</text>
</comment>
<dbReference type="InterPro" id="IPR045851">
    <property type="entry name" value="AMP-bd_C_sf"/>
</dbReference>
<dbReference type="SUPFAM" id="SSF52777">
    <property type="entry name" value="CoA-dependent acyltransferases"/>
    <property type="match status" value="1"/>
</dbReference>
<keyword evidence="2" id="KW-0596">Phosphopantetheine</keyword>
<comment type="cofactor">
    <cofactor evidence="1">
        <name>pantetheine 4'-phosphate</name>
        <dbReference type="ChEBI" id="CHEBI:47942"/>
    </cofactor>
</comment>
<dbReference type="FunFam" id="1.10.1200.10:FF:000005">
    <property type="entry name" value="Nonribosomal peptide synthetase 1"/>
    <property type="match status" value="1"/>
</dbReference>
<feature type="non-terminal residue" evidence="5">
    <location>
        <position position="221"/>
    </location>
</feature>
<dbReference type="InterPro" id="IPR025110">
    <property type="entry name" value="AMP-bd_C"/>
</dbReference>
<dbReference type="Gene3D" id="3.30.559.10">
    <property type="entry name" value="Chloramphenicol acetyltransferase-like domain"/>
    <property type="match status" value="1"/>
</dbReference>
<organism evidence="5 6">
    <name type="scientific">Pseudomonas syringae pv. actinidiae ICMP 18807</name>
    <dbReference type="NCBI Taxonomy" id="1194404"/>
    <lineage>
        <taxon>Bacteria</taxon>
        <taxon>Pseudomonadati</taxon>
        <taxon>Pseudomonadota</taxon>
        <taxon>Gammaproteobacteria</taxon>
        <taxon>Pseudomonadales</taxon>
        <taxon>Pseudomonadaceae</taxon>
        <taxon>Pseudomonas</taxon>
        <taxon>Pseudomonas syringae</taxon>
    </lineage>
</organism>
<dbReference type="Gene3D" id="3.30.300.30">
    <property type="match status" value="1"/>
</dbReference>
<dbReference type="Gene3D" id="1.10.1200.10">
    <property type="entry name" value="ACP-like"/>
    <property type="match status" value="1"/>
</dbReference>
<feature type="non-terminal residue" evidence="5">
    <location>
        <position position="1"/>
    </location>
</feature>
<evidence type="ECO:0000313" key="5">
    <source>
        <dbReference type="EMBL" id="EPN54680.1"/>
    </source>
</evidence>
<reference evidence="5 6" key="1">
    <citation type="journal article" date="2013" name="PLoS Pathog.">
        <title>Genomic analysis of the Kiwifruit pathogen Pseudomonas syringae pv. actinidiae provides insight into the origins of an emergent plant disease.</title>
        <authorList>
            <person name="McCann H.C."/>
            <person name="Rikkerink E.H."/>
            <person name="Bertels F."/>
            <person name="Fiers M."/>
            <person name="Lu A."/>
            <person name="Rees-George J."/>
            <person name="Andersen M.T."/>
            <person name="Gleave A.P."/>
            <person name="Haubold B."/>
            <person name="Wohlers M.W."/>
            <person name="Guttman D.S."/>
            <person name="Wang P.W."/>
            <person name="Straub C."/>
            <person name="Vanneste J.L."/>
            <person name="Rainey P.B."/>
            <person name="Templeton M.D."/>
        </authorList>
    </citation>
    <scope>NUCLEOTIDE SEQUENCE [LARGE SCALE GENOMIC DNA]</scope>
    <source>
        <strain evidence="5 6">ICMP 18807</strain>
    </source>
</reference>
<dbReference type="EMBL" id="AOKG01001066">
    <property type="protein sequence ID" value="EPN54680.1"/>
    <property type="molecule type" value="Genomic_DNA"/>
</dbReference>
<feature type="domain" description="Carrier" evidence="4">
    <location>
        <begin position="89"/>
        <end position="163"/>
    </location>
</feature>
<accession>S6VKI6</accession>
<dbReference type="Proteomes" id="UP000015729">
    <property type="component" value="Unassembled WGS sequence"/>
</dbReference>
<dbReference type="AlphaFoldDB" id="S6VKI6"/>
<evidence type="ECO:0000313" key="6">
    <source>
        <dbReference type="Proteomes" id="UP000015729"/>
    </source>
</evidence>
<dbReference type="SMART" id="SM00823">
    <property type="entry name" value="PKS_PP"/>
    <property type="match status" value="1"/>
</dbReference>
<dbReference type="SUPFAM" id="SSF47336">
    <property type="entry name" value="ACP-like"/>
    <property type="match status" value="1"/>
</dbReference>
<dbReference type="PROSITE" id="PS50075">
    <property type="entry name" value="CARRIER"/>
    <property type="match status" value="1"/>
</dbReference>